<gene>
    <name evidence="1" type="ORF">RVY80_00900</name>
</gene>
<keyword evidence="2" id="KW-1185">Reference proteome</keyword>
<dbReference type="Proteomes" id="UP001272515">
    <property type="component" value="Unassembled WGS sequence"/>
</dbReference>
<protein>
    <submittedName>
        <fullName evidence="1">Uncharacterized protein</fullName>
    </submittedName>
</protein>
<accession>A0ABU3Z670</accession>
<dbReference type="RefSeq" id="WP_310746124.1">
    <property type="nucleotide sequence ID" value="NZ_JAWJZA010000010.1"/>
</dbReference>
<evidence type="ECO:0000313" key="2">
    <source>
        <dbReference type="Proteomes" id="UP001272515"/>
    </source>
</evidence>
<comment type="caution">
    <text evidence="1">The sequence shown here is derived from an EMBL/GenBank/DDBJ whole genome shotgun (WGS) entry which is preliminary data.</text>
</comment>
<evidence type="ECO:0000313" key="1">
    <source>
        <dbReference type="EMBL" id="MDV5087412.1"/>
    </source>
</evidence>
<dbReference type="EMBL" id="JAWJZB010000001">
    <property type="protein sequence ID" value="MDV5087412.1"/>
    <property type="molecule type" value="Genomic_DNA"/>
</dbReference>
<proteinExistence type="predicted"/>
<sequence length="117" mass="13143">MTDSNKKTTKWMKTQLVGLLGDINVSKHIKHAGTMKDSMTLNRDDISEADMRDIVRVVNFYKEECVNYEGETPASDKARMKLDAKIKSKDGNTVIDIVDESAITAAVVKMGASKWRY</sequence>
<name>A0ABU3Z670_9FIRM</name>
<reference evidence="1 2" key="1">
    <citation type="submission" date="2023-10" db="EMBL/GenBank/DDBJ databases">
        <title>Veillonella sp. nov., isolated from a pig farm feces dump.</title>
        <authorList>
            <person name="Chang Y.-H."/>
        </authorList>
    </citation>
    <scope>NUCLEOTIDE SEQUENCE [LARGE SCALE GENOMIC DNA]</scope>
    <source>
        <strain evidence="1 2">YH-vei2233</strain>
    </source>
</reference>
<organism evidence="1 2">
    <name type="scientific">Veillonella absiana</name>
    <dbReference type="NCBI Taxonomy" id="3079305"/>
    <lineage>
        <taxon>Bacteria</taxon>
        <taxon>Bacillati</taxon>
        <taxon>Bacillota</taxon>
        <taxon>Negativicutes</taxon>
        <taxon>Veillonellales</taxon>
        <taxon>Veillonellaceae</taxon>
        <taxon>Veillonella</taxon>
    </lineage>
</organism>